<dbReference type="GO" id="GO:0046982">
    <property type="term" value="F:protein heterodimerization activity"/>
    <property type="evidence" value="ECO:0007669"/>
    <property type="project" value="InterPro"/>
</dbReference>
<keyword evidence="6" id="KW-0539">Nucleus</keyword>
<keyword evidence="11" id="KW-1185">Reference proteome</keyword>
<gene>
    <name evidence="10" type="ORF">CVIRNUC_007499</name>
</gene>
<dbReference type="PANTHER" id="PTHR10252:SF8">
    <property type="entry name" value="NUCLEAR TRANSCRIPTION FACTOR Y SUBUNIT GAMMA"/>
    <property type="match status" value="1"/>
</dbReference>
<keyword evidence="4" id="KW-0010">Activator</keyword>
<protein>
    <recommendedName>
        <fullName evidence="9">Core Histone H2A/H2B/H3 domain-containing protein</fullName>
    </recommendedName>
</protein>
<evidence type="ECO:0000256" key="7">
    <source>
        <dbReference type="ARBA" id="ARBA00038129"/>
    </source>
</evidence>
<name>A0AAV1IE70_9CHLO</name>
<dbReference type="EMBL" id="CAUYUE010000010">
    <property type="protein sequence ID" value="CAK0784295.1"/>
    <property type="molecule type" value="Genomic_DNA"/>
</dbReference>
<evidence type="ECO:0000256" key="2">
    <source>
        <dbReference type="ARBA" id="ARBA00023015"/>
    </source>
</evidence>
<accession>A0AAV1IE70</accession>
<evidence type="ECO:0000256" key="1">
    <source>
        <dbReference type="ARBA" id="ARBA00004123"/>
    </source>
</evidence>
<evidence type="ECO:0000256" key="8">
    <source>
        <dbReference type="SAM" id="MobiDB-lite"/>
    </source>
</evidence>
<feature type="domain" description="Core Histone H2A/H2B/H3" evidence="9">
    <location>
        <begin position="84"/>
        <end position="154"/>
    </location>
</feature>
<dbReference type="Pfam" id="PF00125">
    <property type="entry name" value="Histone"/>
    <property type="match status" value="1"/>
</dbReference>
<reference evidence="10 11" key="1">
    <citation type="submission" date="2023-10" db="EMBL/GenBank/DDBJ databases">
        <authorList>
            <person name="Maclean D."/>
            <person name="Macfadyen A."/>
        </authorList>
    </citation>
    <scope>NUCLEOTIDE SEQUENCE [LARGE SCALE GENOMIC DNA]</scope>
</reference>
<dbReference type="GO" id="GO:0000978">
    <property type="term" value="F:RNA polymerase II cis-regulatory region sequence-specific DNA binding"/>
    <property type="evidence" value="ECO:0007669"/>
    <property type="project" value="TreeGrafter"/>
</dbReference>
<feature type="compositionally biased region" description="Pro residues" evidence="8">
    <location>
        <begin position="180"/>
        <end position="189"/>
    </location>
</feature>
<keyword evidence="5" id="KW-0804">Transcription</keyword>
<organism evidence="10 11">
    <name type="scientific">Coccomyxa viridis</name>
    <dbReference type="NCBI Taxonomy" id="1274662"/>
    <lineage>
        <taxon>Eukaryota</taxon>
        <taxon>Viridiplantae</taxon>
        <taxon>Chlorophyta</taxon>
        <taxon>core chlorophytes</taxon>
        <taxon>Trebouxiophyceae</taxon>
        <taxon>Trebouxiophyceae incertae sedis</taxon>
        <taxon>Coccomyxaceae</taxon>
        <taxon>Coccomyxa</taxon>
    </lineage>
</organism>
<dbReference type="SUPFAM" id="SSF47113">
    <property type="entry name" value="Histone-fold"/>
    <property type="match status" value="1"/>
</dbReference>
<dbReference type="Gene3D" id="1.10.20.10">
    <property type="entry name" value="Histone, subunit A"/>
    <property type="match status" value="1"/>
</dbReference>
<dbReference type="InterPro" id="IPR009072">
    <property type="entry name" value="Histone-fold"/>
</dbReference>
<evidence type="ECO:0000313" key="10">
    <source>
        <dbReference type="EMBL" id="CAK0784295.1"/>
    </source>
</evidence>
<dbReference type="Proteomes" id="UP001314263">
    <property type="component" value="Unassembled WGS sequence"/>
</dbReference>
<feature type="compositionally biased region" description="Low complexity" evidence="8">
    <location>
        <begin position="208"/>
        <end position="233"/>
    </location>
</feature>
<comment type="similarity">
    <text evidence="7">Belongs to the NFYC/HAP5 subunit family.</text>
</comment>
<dbReference type="GO" id="GO:0000981">
    <property type="term" value="F:DNA-binding transcription factor activity, RNA polymerase II-specific"/>
    <property type="evidence" value="ECO:0007669"/>
    <property type="project" value="TreeGrafter"/>
</dbReference>
<sequence>MADPNGLTEPGHAQLQQGASAAPLAQPPLQGMMQVHQGMQYGAPGSSMYQTPQYVPMPQHQQNEQLRQFWMQQHREIAEVGTDPAEFKNHQLPLARIKKIMKSDEDVRMISAEAPVLFAKACEMFILELTLRSWNHSEENKRRTLQRNDIAAAITRTDIFDFLVDIVPREERDETLRPGPSLPNMPMPGPMGYWPAGQPGGMPSGADQQQQPPLSGQLQQPSQSQQYPQVMSMPPRPGMAMDPSMMQAYYLQQQQHAAQQHLPQQQQDQQQTAMQQPQGQWQNLPQQQRSMHMPSEGQTNGQ</sequence>
<evidence type="ECO:0000256" key="6">
    <source>
        <dbReference type="ARBA" id="ARBA00023242"/>
    </source>
</evidence>
<dbReference type="PANTHER" id="PTHR10252">
    <property type="entry name" value="HISTONE-LIKE TRANSCRIPTION FACTOR CCAAT-RELATED"/>
    <property type="match status" value="1"/>
</dbReference>
<evidence type="ECO:0000256" key="5">
    <source>
        <dbReference type="ARBA" id="ARBA00023163"/>
    </source>
</evidence>
<dbReference type="InterPro" id="IPR050568">
    <property type="entry name" value="Transcr_DNA_Rep_Reg"/>
</dbReference>
<comment type="subcellular location">
    <subcellularLocation>
        <location evidence="1">Nucleus</location>
    </subcellularLocation>
</comment>
<dbReference type="FunFam" id="1.10.20.10:FF:000006">
    <property type="entry name" value="Nuclear transcription factor Y subunit gamma"/>
    <property type="match status" value="1"/>
</dbReference>
<evidence type="ECO:0000313" key="11">
    <source>
        <dbReference type="Proteomes" id="UP001314263"/>
    </source>
</evidence>
<keyword evidence="2" id="KW-0805">Transcription regulation</keyword>
<dbReference type="CDD" id="cd22908">
    <property type="entry name" value="HFD_NFYC-like"/>
    <property type="match status" value="1"/>
</dbReference>
<dbReference type="InterPro" id="IPR007125">
    <property type="entry name" value="H2A/H2B/H3"/>
</dbReference>
<dbReference type="GO" id="GO:0005634">
    <property type="term" value="C:nucleus"/>
    <property type="evidence" value="ECO:0007669"/>
    <property type="project" value="UniProtKB-SubCell"/>
</dbReference>
<feature type="region of interest" description="Disordered" evidence="8">
    <location>
        <begin position="1"/>
        <end position="21"/>
    </location>
</feature>
<comment type="caution">
    <text evidence="10">The sequence shown here is derived from an EMBL/GenBank/DDBJ whole genome shotgun (WGS) entry which is preliminary data.</text>
</comment>
<feature type="region of interest" description="Disordered" evidence="8">
    <location>
        <begin position="171"/>
        <end position="302"/>
    </location>
</feature>
<evidence type="ECO:0000256" key="3">
    <source>
        <dbReference type="ARBA" id="ARBA00023125"/>
    </source>
</evidence>
<evidence type="ECO:0000256" key="4">
    <source>
        <dbReference type="ARBA" id="ARBA00023159"/>
    </source>
</evidence>
<dbReference type="AlphaFoldDB" id="A0AAV1IE70"/>
<proteinExistence type="inferred from homology"/>
<feature type="compositionally biased region" description="Low complexity" evidence="8">
    <location>
        <begin position="246"/>
        <end position="288"/>
    </location>
</feature>
<keyword evidence="3" id="KW-0238">DNA-binding</keyword>
<evidence type="ECO:0000259" key="9">
    <source>
        <dbReference type="Pfam" id="PF00125"/>
    </source>
</evidence>